<dbReference type="Proteomes" id="UP000284375">
    <property type="component" value="Unassembled WGS sequence"/>
</dbReference>
<gene>
    <name evidence="2" type="ORF">VSDG_09094</name>
</gene>
<dbReference type="EMBL" id="LJZO01000059">
    <property type="protein sequence ID" value="ROV89304.1"/>
    <property type="molecule type" value="Genomic_DNA"/>
</dbReference>
<dbReference type="OrthoDB" id="10266325at2759"/>
<evidence type="ECO:0000313" key="3">
    <source>
        <dbReference type="Proteomes" id="UP000284375"/>
    </source>
</evidence>
<protein>
    <recommendedName>
        <fullName evidence="1">Tse2 ADP-ribosyltransferase toxin domain-containing protein</fullName>
    </recommendedName>
</protein>
<sequence length="239" mass="27388">MSNRTTVLNMARPLFQGLTRRQSHLPRLHSRASAQPRRFHATATNFTSTSPPPFAALEGLPARRIYTESFPCTLHYYSSRGPKLALFDHKKLPPHDLGTGRYIHHDHVHVGDAGLVDPRDSSVRWNGLHMYPNTINSVELMGYFSDEAEECRMQGQDVPTPWMFTIPKGTPLPGHLFLVYEDLEQFHLLAREAKPVSVLSEELNHFFNSHGSKMPKGDWNIKYFLEGCKTYSEHEYMAR</sequence>
<comment type="caution">
    <text evidence="2">The sequence shown here is derived from an EMBL/GenBank/DDBJ whole genome shotgun (WGS) entry which is preliminary data.</text>
</comment>
<dbReference type="InterPro" id="IPR041018">
    <property type="entry name" value="ADPRTs_Tse2"/>
</dbReference>
<accession>A0A423VEI3</accession>
<keyword evidence="3" id="KW-1185">Reference proteome</keyword>
<dbReference type="Pfam" id="PF18648">
    <property type="entry name" value="ADPRTs_Tse2"/>
    <property type="match status" value="1"/>
</dbReference>
<reference evidence="2 3" key="1">
    <citation type="submission" date="2015-09" db="EMBL/GenBank/DDBJ databases">
        <title>Host preference determinants of Valsa canker pathogens revealed by comparative genomics.</title>
        <authorList>
            <person name="Yin Z."/>
            <person name="Huang L."/>
        </authorList>
    </citation>
    <scope>NUCLEOTIDE SEQUENCE [LARGE SCALE GENOMIC DNA]</scope>
    <source>
        <strain evidence="2 3">YSFL</strain>
    </source>
</reference>
<name>A0A423VEI3_CYTCH</name>
<organism evidence="2 3">
    <name type="scientific">Cytospora chrysosperma</name>
    <name type="common">Cytospora canker fungus</name>
    <name type="synonym">Sphaeria chrysosperma</name>
    <dbReference type="NCBI Taxonomy" id="252740"/>
    <lineage>
        <taxon>Eukaryota</taxon>
        <taxon>Fungi</taxon>
        <taxon>Dikarya</taxon>
        <taxon>Ascomycota</taxon>
        <taxon>Pezizomycotina</taxon>
        <taxon>Sordariomycetes</taxon>
        <taxon>Sordariomycetidae</taxon>
        <taxon>Diaporthales</taxon>
        <taxon>Cytosporaceae</taxon>
        <taxon>Cytospora</taxon>
    </lineage>
</organism>
<proteinExistence type="predicted"/>
<dbReference type="AlphaFoldDB" id="A0A423VEI3"/>
<feature type="domain" description="Tse2 ADP-ribosyltransferase toxin" evidence="1">
    <location>
        <begin position="73"/>
        <end position="219"/>
    </location>
</feature>
<evidence type="ECO:0000313" key="2">
    <source>
        <dbReference type="EMBL" id="ROV89304.1"/>
    </source>
</evidence>
<evidence type="ECO:0000259" key="1">
    <source>
        <dbReference type="Pfam" id="PF18648"/>
    </source>
</evidence>